<evidence type="ECO:0000313" key="9">
    <source>
        <dbReference type="Proteomes" id="UP000230105"/>
    </source>
</evidence>
<dbReference type="Gene3D" id="3.30.930.10">
    <property type="entry name" value="Bira Bifunctional Protein, Domain 2"/>
    <property type="match status" value="1"/>
</dbReference>
<feature type="binding site" evidence="6">
    <location>
        <position position="147"/>
    </location>
    <ligand>
        <name>L-histidine</name>
        <dbReference type="ChEBI" id="CHEBI:57595"/>
    </ligand>
</feature>
<keyword evidence="3 5" id="KW-0030">Aminoacyl-tRNA synthetase</keyword>
<dbReference type="Pfam" id="PF13393">
    <property type="entry name" value="tRNA-synt_His"/>
    <property type="match status" value="1"/>
</dbReference>
<dbReference type="PANTHER" id="PTHR43707">
    <property type="entry name" value="HISTIDYL-TRNA SYNTHETASE"/>
    <property type="match status" value="1"/>
</dbReference>
<dbReference type="Gene3D" id="3.40.50.800">
    <property type="entry name" value="Anticodon-binding domain"/>
    <property type="match status" value="1"/>
</dbReference>
<evidence type="ECO:0000259" key="7">
    <source>
        <dbReference type="PROSITE" id="PS50862"/>
    </source>
</evidence>
<dbReference type="PANTHER" id="PTHR43707:SF1">
    <property type="entry name" value="HISTIDINE--TRNA LIGASE, MITOCHONDRIAL-RELATED"/>
    <property type="match status" value="1"/>
</dbReference>
<feature type="binding site" evidence="6">
    <location>
        <begin position="103"/>
        <end position="105"/>
    </location>
    <ligand>
        <name>L-histidine</name>
        <dbReference type="ChEBI" id="CHEBI:57595"/>
    </ligand>
</feature>
<organism evidence="8 9">
    <name type="scientific">Candidatus Falkowbacteria bacterium CG_4_10_14_0_8_um_filter_41_36</name>
    <dbReference type="NCBI Taxonomy" id="1974556"/>
    <lineage>
        <taxon>Bacteria</taxon>
        <taxon>Candidatus Falkowiibacteriota</taxon>
    </lineage>
</organism>
<feature type="binding site" evidence="6">
    <location>
        <position position="293"/>
    </location>
    <ligand>
        <name>L-histidine</name>
        <dbReference type="ChEBI" id="CHEBI:57595"/>
    </ligand>
</feature>
<evidence type="ECO:0000256" key="2">
    <source>
        <dbReference type="ARBA" id="ARBA00022741"/>
    </source>
</evidence>
<dbReference type="PROSITE" id="PS50862">
    <property type="entry name" value="AA_TRNA_LIGASE_II"/>
    <property type="match status" value="1"/>
</dbReference>
<dbReference type="NCBIfam" id="TIGR00442">
    <property type="entry name" value="hisS"/>
    <property type="match status" value="1"/>
</dbReference>
<evidence type="ECO:0000313" key="8">
    <source>
        <dbReference type="EMBL" id="PIZ11680.1"/>
    </source>
</evidence>
<dbReference type="CDD" id="cd00773">
    <property type="entry name" value="HisRS-like_core"/>
    <property type="match status" value="1"/>
</dbReference>
<comment type="catalytic activity">
    <reaction evidence="4 5">
        <text>tRNA(His) + L-histidine + ATP = L-histidyl-tRNA(His) + AMP + diphosphate + H(+)</text>
        <dbReference type="Rhea" id="RHEA:17313"/>
        <dbReference type="Rhea" id="RHEA-COMP:9665"/>
        <dbReference type="Rhea" id="RHEA-COMP:9689"/>
        <dbReference type="ChEBI" id="CHEBI:15378"/>
        <dbReference type="ChEBI" id="CHEBI:30616"/>
        <dbReference type="ChEBI" id="CHEBI:33019"/>
        <dbReference type="ChEBI" id="CHEBI:57595"/>
        <dbReference type="ChEBI" id="CHEBI:78442"/>
        <dbReference type="ChEBI" id="CHEBI:78527"/>
        <dbReference type="ChEBI" id="CHEBI:456215"/>
        <dbReference type="EC" id="6.1.1.21"/>
    </reaction>
</comment>
<evidence type="ECO:0000256" key="6">
    <source>
        <dbReference type="PIRSR" id="PIRSR001549-1"/>
    </source>
</evidence>
<dbReference type="Pfam" id="PF03129">
    <property type="entry name" value="HGTP_anticodon"/>
    <property type="match status" value="1"/>
</dbReference>
<feature type="binding site" evidence="6">
    <location>
        <begin position="297"/>
        <end position="298"/>
    </location>
    <ligand>
        <name>L-histidine</name>
        <dbReference type="ChEBI" id="CHEBI:57595"/>
    </ligand>
</feature>
<reference evidence="9" key="1">
    <citation type="submission" date="2017-09" db="EMBL/GenBank/DDBJ databases">
        <title>Depth-based differentiation of microbial function through sediment-hosted aquifers and enrichment of novel symbionts in the deep terrestrial subsurface.</title>
        <authorList>
            <person name="Probst A.J."/>
            <person name="Ladd B."/>
            <person name="Jarett J.K."/>
            <person name="Geller-Mcgrath D.E."/>
            <person name="Sieber C.M.K."/>
            <person name="Emerson J.B."/>
            <person name="Anantharaman K."/>
            <person name="Thomas B.C."/>
            <person name="Malmstrom R."/>
            <person name="Stieglmeier M."/>
            <person name="Klingl A."/>
            <person name="Woyke T."/>
            <person name="Ryan C.M."/>
            <person name="Banfield J.F."/>
        </authorList>
    </citation>
    <scope>NUCLEOTIDE SEQUENCE [LARGE SCALE GENOMIC DNA]</scope>
</reference>
<dbReference type="EC" id="6.1.1.21" evidence="5"/>
<dbReference type="AlphaFoldDB" id="A0A2M7RZK8"/>
<dbReference type="HAMAP" id="MF_00127">
    <property type="entry name" value="His_tRNA_synth"/>
    <property type="match status" value="1"/>
</dbReference>
<dbReference type="EMBL" id="PFMP01000001">
    <property type="protein sequence ID" value="PIZ11680.1"/>
    <property type="molecule type" value="Genomic_DNA"/>
</dbReference>
<protein>
    <recommendedName>
        <fullName evidence="5">Histidine--tRNA ligase</fullName>
        <ecNumber evidence="5">6.1.1.21</ecNumber>
    </recommendedName>
    <alternativeName>
        <fullName evidence="5">Histidyl-tRNA synthetase</fullName>
        <shortName evidence="5">HisRS</shortName>
    </alternativeName>
</protein>
<sequence length="446" mass="50931">MAKKISSEPEANITLLPRLSIRKFLSNQPVKGMVDWLPGEFKIRKYIFDTWRQVCLSYGMEEYLTPVLENAEIYRAKSGEDVGQKELMVFVDQGGRELALRPEMTPSVTRLVSKIYEASPKPIKYFSIANFVRNERPQRGRNREFWQLNCDIFGSVSLSSDIEVLTLALDLMLAFNPPKDSFVLSLNHRGLLDDLLSLLKINHEKKLAVARILDKYPKLKEADFAKCLVDLDLDSKQIKTIIKFMTAISLADLKQRLPELTESQGLKELEEIMTALRKLGYQKLIEFKPSVIRGFDYYDGVIFEVFDKHPENNRALFGGGRYNGLAELFGSRSFPAVGFAPGDETTRLFLESWGLLKKIDLADSNKYYLPLLNFGLEFETIELTKKLRAEGWNIEMGLEVTKIGKALEYANKKGISQVIILGEDELAQKIYKVKDMSSGREKQNKL</sequence>
<evidence type="ECO:0000256" key="5">
    <source>
        <dbReference type="HAMAP-Rule" id="MF_00127"/>
    </source>
</evidence>
<dbReference type="SUPFAM" id="SSF52954">
    <property type="entry name" value="Class II aaRS ABD-related"/>
    <property type="match status" value="1"/>
</dbReference>
<feature type="domain" description="Aminoacyl-transfer RNA synthetases class-II family profile" evidence="7">
    <location>
        <begin position="10"/>
        <end position="397"/>
    </location>
</feature>
<comment type="subunit">
    <text evidence="5">Homodimer.</text>
</comment>
<comment type="caution">
    <text evidence="8">The sequence shown here is derived from an EMBL/GenBank/DDBJ whole genome shotgun (WGS) entry which is preliminary data.</text>
</comment>
<gene>
    <name evidence="5" type="primary">hisS</name>
    <name evidence="8" type="ORF">COY54_00010</name>
</gene>
<dbReference type="GO" id="GO:0005737">
    <property type="term" value="C:cytoplasm"/>
    <property type="evidence" value="ECO:0007669"/>
    <property type="project" value="UniProtKB-SubCell"/>
</dbReference>
<feature type="binding site" evidence="6">
    <location>
        <position position="151"/>
    </location>
    <ligand>
        <name>L-histidine</name>
        <dbReference type="ChEBI" id="CHEBI:57595"/>
    </ligand>
</feature>
<dbReference type="InterPro" id="IPR045864">
    <property type="entry name" value="aa-tRNA-synth_II/BPL/LPL"/>
</dbReference>
<comment type="similarity">
    <text evidence="1 5">Belongs to the class-II aminoacyl-tRNA synthetase family.</text>
</comment>
<dbReference type="InterPro" id="IPR004516">
    <property type="entry name" value="HisRS/HisZ"/>
</dbReference>
<evidence type="ECO:0000256" key="1">
    <source>
        <dbReference type="ARBA" id="ARBA00008226"/>
    </source>
</evidence>
<keyword evidence="5" id="KW-0963">Cytoplasm</keyword>
<evidence type="ECO:0000256" key="3">
    <source>
        <dbReference type="ARBA" id="ARBA00023146"/>
    </source>
</evidence>
<dbReference type="SUPFAM" id="SSF55681">
    <property type="entry name" value="Class II aaRS and biotin synthetases"/>
    <property type="match status" value="1"/>
</dbReference>
<dbReference type="InterPro" id="IPR015807">
    <property type="entry name" value="His-tRNA-ligase"/>
</dbReference>
<accession>A0A2M7RZK8</accession>
<dbReference type="GO" id="GO:0006427">
    <property type="term" value="P:histidyl-tRNA aminoacylation"/>
    <property type="evidence" value="ECO:0007669"/>
    <property type="project" value="UniProtKB-UniRule"/>
</dbReference>
<dbReference type="InterPro" id="IPR004154">
    <property type="entry name" value="Anticodon-bd"/>
</dbReference>
<keyword evidence="5" id="KW-0067">ATP-binding</keyword>
<name>A0A2M7RZK8_9BACT</name>
<dbReference type="InterPro" id="IPR006195">
    <property type="entry name" value="aa-tRNA-synth_II"/>
</dbReference>
<comment type="subcellular location">
    <subcellularLocation>
        <location evidence="5">Cytoplasm</location>
    </subcellularLocation>
</comment>
<evidence type="ECO:0000256" key="4">
    <source>
        <dbReference type="ARBA" id="ARBA00047639"/>
    </source>
</evidence>
<keyword evidence="2 5" id="KW-0547">Nucleotide-binding</keyword>
<dbReference type="InterPro" id="IPR036621">
    <property type="entry name" value="Anticodon-bd_dom_sf"/>
</dbReference>
<proteinExistence type="inferred from homology"/>
<dbReference type="PIRSF" id="PIRSF001549">
    <property type="entry name" value="His-tRNA_synth"/>
    <property type="match status" value="1"/>
</dbReference>
<keyword evidence="5 8" id="KW-0436">Ligase</keyword>
<dbReference type="GO" id="GO:0005524">
    <property type="term" value="F:ATP binding"/>
    <property type="evidence" value="ECO:0007669"/>
    <property type="project" value="UniProtKB-UniRule"/>
</dbReference>
<dbReference type="Proteomes" id="UP000230105">
    <property type="component" value="Unassembled WGS sequence"/>
</dbReference>
<dbReference type="InterPro" id="IPR041715">
    <property type="entry name" value="HisRS-like_core"/>
</dbReference>
<dbReference type="GO" id="GO:0004821">
    <property type="term" value="F:histidine-tRNA ligase activity"/>
    <property type="evidence" value="ECO:0007669"/>
    <property type="project" value="UniProtKB-UniRule"/>
</dbReference>
<feature type="binding site" evidence="6">
    <location>
        <position position="133"/>
    </location>
    <ligand>
        <name>L-histidine</name>
        <dbReference type="ChEBI" id="CHEBI:57595"/>
    </ligand>
</feature>
<keyword evidence="5" id="KW-0648">Protein biosynthesis</keyword>